<reference evidence="2 3" key="1">
    <citation type="submission" date="2024-04" db="EMBL/GenBank/DDBJ databases">
        <authorList>
            <person name="Fracassetti M."/>
        </authorList>
    </citation>
    <scope>NUCLEOTIDE SEQUENCE [LARGE SCALE GENOMIC DNA]</scope>
</reference>
<sequence length="83" mass="9293">MEDALPGPISDPEDEQEEGSVNADNFDPLEGAQDLGSDSDSADEEVPRERVPITYYMDIPDENWYVDADMKLPDVLIWGPTTY</sequence>
<evidence type="ECO:0000256" key="1">
    <source>
        <dbReference type="SAM" id="MobiDB-lite"/>
    </source>
</evidence>
<proteinExistence type="predicted"/>
<gene>
    <name evidence="2" type="ORF">LTRI10_LOCUS13149</name>
</gene>
<keyword evidence="3" id="KW-1185">Reference proteome</keyword>
<dbReference type="AlphaFoldDB" id="A0AAV2DB01"/>
<evidence type="ECO:0000313" key="2">
    <source>
        <dbReference type="EMBL" id="CAL1371064.1"/>
    </source>
</evidence>
<evidence type="ECO:0000313" key="3">
    <source>
        <dbReference type="Proteomes" id="UP001497516"/>
    </source>
</evidence>
<organism evidence="2 3">
    <name type="scientific">Linum trigynum</name>
    <dbReference type="NCBI Taxonomy" id="586398"/>
    <lineage>
        <taxon>Eukaryota</taxon>
        <taxon>Viridiplantae</taxon>
        <taxon>Streptophyta</taxon>
        <taxon>Embryophyta</taxon>
        <taxon>Tracheophyta</taxon>
        <taxon>Spermatophyta</taxon>
        <taxon>Magnoliopsida</taxon>
        <taxon>eudicotyledons</taxon>
        <taxon>Gunneridae</taxon>
        <taxon>Pentapetalae</taxon>
        <taxon>rosids</taxon>
        <taxon>fabids</taxon>
        <taxon>Malpighiales</taxon>
        <taxon>Linaceae</taxon>
        <taxon>Linum</taxon>
    </lineage>
</organism>
<name>A0AAV2DB01_9ROSI</name>
<accession>A0AAV2DB01</accession>
<feature type="region of interest" description="Disordered" evidence="1">
    <location>
        <begin position="1"/>
        <end position="49"/>
    </location>
</feature>
<protein>
    <submittedName>
        <fullName evidence="2">Uncharacterized protein</fullName>
    </submittedName>
</protein>
<dbReference type="EMBL" id="OZ034815">
    <property type="protein sequence ID" value="CAL1371064.1"/>
    <property type="molecule type" value="Genomic_DNA"/>
</dbReference>
<dbReference type="Proteomes" id="UP001497516">
    <property type="component" value="Chromosome 2"/>
</dbReference>